<comment type="caution">
    <text evidence="1">The sequence shown here is derived from an EMBL/GenBank/DDBJ whole genome shotgun (WGS) entry which is preliminary data.</text>
</comment>
<dbReference type="OrthoDB" id="9796333at2"/>
<organism evidence="1 2">
    <name type="scientific">Lentisphaera araneosa HTCC2155</name>
    <dbReference type="NCBI Taxonomy" id="313628"/>
    <lineage>
        <taxon>Bacteria</taxon>
        <taxon>Pseudomonadati</taxon>
        <taxon>Lentisphaerota</taxon>
        <taxon>Lentisphaeria</taxon>
        <taxon>Lentisphaerales</taxon>
        <taxon>Lentisphaeraceae</taxon>
        <taxon>Lentisphaera</taxon>
    </lineage>
</organism>
<reference evidence="1 2" key="1">
    <citation type="journal article" date="2010" name="J. Bacteriol.">
        <title>Genome sequence of Lentisphaera araneosa HTCC2155T, the type species of the order Lentisphaerales in the phylum Lentisphaerae.</title>
        <authorList>
            <person name="Thrash J.C."/>
            <person name="Cho J.C."/>
            <person name="Vergin K.L."/>
            <person name="Morris R.M."/>
            <person name="Giovannoni S.J."/>
        </authorList>
    </citation>
    <scope>NUCLEOTIDE SEQUENCE [LARGE SCALE GENOMIC DNA]</scope>
    <source>
        <strain evidence="1 2">HTCC2155</strain>
    </source>
</reference>
<proteinExistence type="predicted"/>
<dbReference type="AlphaFoldDB" id="A6DLJ7"/>
<accession>A6DLJ7</accession>
<evidence type="ECO:0000313" key="1">
    <source>
        <dbReference type="EMBL" id="EDM27452.1"/>
    </source>
</evidence>
<dbReference type="Proteomes" id="UP000004947">
    <property type="component" value="Unassembled WGS sequence"/>
</dbReference>
<evidence type="ECO:0000313" key="2">
    <source>
        <dbReference type="Proteomes" id="UP000004947"/>
    </source>
</evidence>
<dbReference type="EMBL" id="ABCK01000009">
    <property type="protein sequence ID" value="EDM27452.1"/>
    <property type="molecule type" value="Genomic_DNA"/>
</dbReference>
<dbReference type="RefSeq" id="WP_007278756.1">
    <property type="nucleotide sequence ID" value="NZ_ABCK01000009.1"/>
</dbReference>
<name>A6DLJ7_9BACT</name>
<sequence length="135" mass="15439">MPKVIAKAGDLIAIPLDGQFVIGRVIFVSNIFEEIMQIEFRGPFKNENDSWQNGDEIFTLFTAASKFAKRGWKIVDTGISQEDDIDKTLRIIADDVWLEDKIVRKANSEDMKKIKTMYVDGFIRVEKLLRKALGN</sequence>
<protein>
    <submittedName>
        <fullName evidence="1">Uncharacterized protein</fullName>
    </submittedName>
</protein>
<keyword evidence="2" id="KW-1185">Reference proteome</keyword>
<gene>
    <name evidence="1" type="ORF">LNTAR_05051</name>
</gene>